<dbReference type="AlphaFoldDB" id="A0AAV3PQT5"/>
<dbReference type="EMBL" id="BAABME010002317">
    <property type="protein sequence ID" value="GAA0154094.1"/>
    <property type="molecule type" value="Genomic_DNA"/>
</dbReference>
<proteinExistence type="predicted"/>
<name>A0AAV3PQT5_LITER</name>
<gene>
    <name evidence="1" type="ORF">LIER_12175</name>
</gene>
<reference evidence="1 2" key="1">
    <citation type="submission" date="2024-01" db="EMBL/GenBank/DDBJ databases">
        <title>The complete chloroplast genome sequence of Lithospermum erythrorhizon: insights into the phylogenetic relationship among Boraginaceae species and the maternal lineages of purple gromwells.</title>
        <authorList>
            <person name="Okada T."/>
            <person name="Watanabe K."/>
        </authorList>
    </citation>
    <scope>NUCLEOTIDE SEQUENCE [LARGE SCALE GENOMIC DNA]</scope>
</reference>
<accession>A0AAV3PQT5</accession>
<protein>
    <submittedName>
        <fullName evidence="1">Uncharacterized protein</fullName>
    </submittedName>
</protein>
<organism evidence="1 2">
    <name type="scientific">Lithospermum erythrorhizon</name>
    <name type="common">Purple gromwell</name>
    <name type="synonym">Lithospermum officinale var. erythrorhizon</name>
    <dbReference type="NCBI Taxonomy" id="34254"/>
    <lineage>
        <taxon>Eukaryota</taxon>
        <taxon>Viridiplantae</taxon>
        <taxon>Streptophyta</taxon>
        <taxon>Embryophyta</taxon>
        <taxon>Tracheophyta</taxon>
        <taxon>Spermatophyta</taxon>
        <taxon>Magnoliopsida</taxon>
        <taxon>eudicotyledons</taxon>
        <taxon>Gunneridae</taxon>
        <taxon>Pentapetalae</taxon>
        <taxon>asterids</taxon>
        <taxon>lamiids</taxon>
        <taxon>Boraginales</taxon>
        <taxon>Boraginaceae</taxon>
        <taxon>Boraginoideae</taxon>
        <taxon>Lithospermeae</taxon>
        <taxon>Lithospermum</taxon>
    </lineage>
</organism>
<evidence type="ECO:0000313" key="1">
    <source>
        <dbReference type="EMBL" id="GAA0154094.1"/>
    </source>
</evidence>
<keyword evidence="2" id="KW-1185">Reference proteome</keyword>
<sequence>MEEDETKKGNNAQGTEKTVVVTLPSMAQCSRKSVTPTKLSSRLANVQNQEDEMSKTKLDAIVYSACHLGPFDETMNLNEKFNANASNYKPGKLTQEIIIREFIDNDMN</sequence>
<comment type="caution">
    <text evidence="1">The sequence shown here is derived from an EMBL/GenBank/DDBJ whole genome shotgun (WGS) entry which is preliminary data.</text>
</comment>
<evidence type="ECO:0000313" key="2">
    <source>
        <dbReference type="Proteomes" id="UP001454036"/>
    </source>
</evidence>
<dbReference type="Proteomes" id="UP001454036">
    <property type="component" value="Unassembled WGS sequence"/>
</dbReference>